<dbReference type="GO" id="GO:0005975">
    <property type="term" value="P:carbohydrate metabolic process"/>
    <property type="evidence" value="ECO:0007669"/>
    <property type="project" value="InterPro"/>
</dbReference>
<keyword evidence="3" id="KW-0326">Glycosidase</keyword>
<dbReference type="Gene3D" id="3.20.20.80">
    <property type="entry name" value="Glycosidases"/>
    <property type="match status" value="1"/>
</dbReference>
<sequence>MKAAYIVLAGLCAVTLRADLETSVTVDFAVPQEVVSQCGILEGRDADDAKYTPLISGTEWARNFSSYNSRVQKMLDLGCTVMVRLDDFPRRNGGLMPYENWALWESFVLDQAQTWGTNVVYDVWNEPNLSMFWPGTDAQYYEAYRRAHTVIKNELGSSAKVSGPSAHRWYTTYIEDFLDYCVGEGLTVEVLQWHELNERDDDIPSIQSHLEYARTHWKDDPAYASLGIRQIVLGETVGNDRTYLPGSTLGYFHYAEQGGSDGACSSCWNSDCENGSISGLLNGPNGDPRAVWWTFKSYADGVAGRVESTTLDERVVPLGSRQVAGSPGTAQVLLGYFEFGSTPDRADVTLTLNNLDSVTGFEANGAVCIQVETIPDTGSSSLLEPVYVGEATVDLTGGSAAVLLPDLGLEEVAVLTLSPAESTFRLHVTDPDPAAFSFAWPSTTGEFFNIHRSTNLAEGFPPPPLDENHPAAAGDETEYSDTRPPPGSAAFYRVAKTSGAIFEDGFESGVLDPQKWTTETTLEGRVRVSDEYPGTGRFGVLLDDEVYGSIKSIAALITAPLDLTAIPTPTLSFQWKDFSDNADPEDGVFISTDDGATWQQLFSFNDGPSEYTWKDIPLDAYAAESAVRIKFQFYDNYPIPSDGFGIDSIFVAPSATRISWPILPAP</sequence>
<name>A0A0G3EGF1_9BACT</name>
<reference evidence="7" key="1">
    <citation type="submission" date="2015-02" db="EMBL/GenBank/DDBJ databases">
        <title>Description and complete genome sequence of the first cultured representative of the subdivision 5 of the Verrucomicrobia phylum.</title>
        <authorList>
            <person name="Spring S."/>
            <person name="Bunk B."/>
            <person name="Sproer C."/>
            <person name="Klenk H.-P."/>
        </authorList>
    </citation>
    <scope>NUCLEOTIDE SEQUENCE [LARGE SCALE GENOMIC DNA]</scope>
    <source>
        <strain evidence="7">L21-Fru-AB</strain>
    </source>
</reference>
<evidence type="ECO:0000313" key="6">
    <source>
        <dbReference type="EMBL" id="AKJ65418.1"/>
    </source>
</evidence>
<proteinExistence type="inferred from homology"/>
<evidence type="ECO:0000313" key="7">
    <source>
        <dbReference type="Proteomes" id="UP000035268"/>
    </source>
</evidence>
<dbReference type="SUPFAM" id="SSF51445">
    <property type="entry name" value="(Trans)glycosidases"/>
    <property type="match status" value="1"/>
</dbReference>
<evidence type="ECO:0000256" key="2">
    <source>
        <dbReference type="ARBA" id="ARBA00022801"/>
    </source>
</evidence>
<feature type="domain" description="Glycosyl hydrolases family 39 N-terminal catalytic" evidence="5">
    <location>
        <begin position="120"/>
        <end position="197"/>
    </location>
</feature>
<dbReference type="OrthoDB" id="9760056at2"/>
<dbReference type="InterPro" id="IPR017853">
    <property type="entry name" value="GH"/>
</dbReference>
<reference evidence="6 7" key="2">
    <citation type="journal article" date="2016" name="ISME J.">
        <title>Characterization of the first cultured representative of Verrucomicrobia subdivision 5 indicates the proposal of a novel phylum.</title>
        <authorList>
            <person name="Spring S."/>
            <person name="Bunk B."/>
            <person name="Sproer C."/>
            <person name="Schumann P."/>
            <person name="Rohde M."/>
            <person name="Tindall B.J."/>
            <person name="Klenk H.P."/>
        </authorList>
    </citation>
    <scope>NUCLEOTIDE SEQUENCE [LARGE SCALE GENOMIC DNA]</scope>
    <source>
        <strain evidence="6 7">L21-Fru-AB</strain>
    </source>
</reference>
<evidence type="ECO:0000256" key="3">
    <source>
        <dbReference type="ARBA" id="ARBA00023295"/>
    </source>
</evidence>
<comment type="similarity">
    <text evidence="1">Belongs to the glycosyl hydrolase 39 family.</text>
</comment>
<dbReference type="GO" id="GO:0004553">
    <property type="term" value="F:hydrolase activity, hydrolyzing O-glycosyl compounds"/>
    <property type="evidence" value="ECO:0007669"/>
    <property type="project" value="InterPro"/>
</dbReference>
<keyword evidence="7" id="KW-1185">Reference proteome</keyword>
<dbReference type="STRING" id="1307763.L21SP4_02191"/>
<organism evidence="6 7">
    <name type="scientific">Kiritimatiella glycovorans</name>
    <dbReference type="NCBI Taxonomy" id="1307763"/>
    <lineage>
        <taxon>Bacteria</taxon>
        <taxon>Pseudomonadati</taxon>
        <taxon>Kiritimatiellota</taxon>
        <taxon>Kiritimatiellia</taxon>
        <taxon>Kiritimatiellales</taxon>
        <taxon>Kiritimatiellaceae</taxon>
        <taxon>Kiritimatiella</taxon>
    </lineage>
</organism>
<dbReference type="Proteomes" id="UP000035268">
    <property type="component" value="Chromosome"/>
</dbReference>
<dbReference type="Gene3D" id="2.60.120.260">
    <property type="entry name" value="Galactose-binding domain-like"/>
    <property type="match status" value="1"/>
</dbReference>
<gene>
    <name evidence="6" type="ORF">L21SP4_02191</name>
</gene>
<dbReference type="InterPro" id="IPR049166">
    <property type="entry name" value="GH39_cat"/>
</dbReference>
<dbReference type="KEGG" id="vbl:L21SP4_02191"/>
<evidence type="ECO:0000256" key="1">
    <source>
        <dbReference type="ARBA" id="ARBA00008875"/>
    </source>
</evidence>
<evidence type="ECO:0000256" key="4">
    <source>
        <dbReference type="SAM" id="MobiDB-lite"/>
    </source>
</evidence>
<keyword evidence="2 6" id="KW-0378">Hydrolase</keyword>
<evidence type="ECO:0000259" key="5">
    <source>
        <dbReference type="Pfam" id="PF01229"/>
    </source>
</evidence>
<dbReference type="AlphaFoldDB" id="A0A0G3EGF1"/>
<dbReference type="EMBL" id="CP010904">
    <property type="protein sequence ID" value="AKJ65418.1"/>
    <property type="molecule type" value="Genomic_DNA"/>
</dbReference>
<dbReference type="InterPro" id="IPR018087">
    <property type="entry name" value="Glyco_hydro_5_CS"/>
</dbReference>
<accession>A0A0G3EGF1</accession>
<feature type="region of interest" description="Disordered" evidence="4">
    <location>
        <begin position="460"/>
        <end position="487"/>
    </location>
</feature>
<dbReference type="RefSeq" id="WP_052882651.1">
    <property type="nucleotide sequence ID" value="NZ_CP010904.1"/>
</dbReference>
<dbReference type="PROSITE" id="PS00659">
    <property type="entry name" value="GLYCOSYL_HYDROL_F5"/>
    <property type="match status" value="1"/>
</dbReference>
<protein>
    <submittedName>
        <fullName evidence="6">Glycoside hydrolase family 39</fullName>
    </submittedName>
</protein>
<dbReference type="Pfam" id="PF01229">
    <property type="entry name" value="Glyco_hydro_39"/>
    <property type="match status" value="1"/>
</dbReference>